<accession>A0A8J3DF70</accession>
<evidence type="ECO:0000313" key="2">
    <source>
        <dbReference type="EMBL" id="GHC14404.1"/>
    </source>
</evidence>
<dbReference type="Gene3D" id="2.170.16.10">
    <property type="entry name" value="Hedgehog/Intein (Hint) domain"/>
    <property type="match status" value="1"/>
</dbReference>
<dbReference type="AlphaFoldDB" id="A0A8J3DF70"/>
<dbReference type="SUPFAM" id="SSF51294">
    <property type="entry name" value="Hedgehog/intein (Hint) domain"/>
    <property type="match status" value="1"/>
</dbReference>
<dbReference type="CDD" id="cd00081">
    <property type="entry name" value="Hint"/>
    <property type="match status" value="1"/>
</dbReference>
<gene>
    <name evidence="2" type="ORF">GCM10007047_34400</name>
</gene>
<dbReference type="Proteomes" id="UP000642829">
    <property type="component" value="Unassembled WGS sequence"/>
</dbReference>
<keyword evidence="3" id="KW-1185">Reference proteome</keyword>
<name>A0A8J3DF70_9BACT</name>
<dbReference type="InterPro" id="IPR036844">
    <property type="entry name" value="Hint_dom_sf"/>
</dbReference>
<evidence type="ECO:0008006" key="4">
    <source>
        <dbReference type="Google" id="ProtNLM"/>
    </source>
</evidence>
<proteinExistence type="predicted"/>
<comment type="caution">
    <text evidence="2">The sequence shown here is derived from an EMBL/GenBank/DDBJ whole genome shotgun (WGS) entry which is preliminary data.</text>
</comment>
<dbReference type="Pfam" id="PF07591">
    <property type="entry name" value="PT-HINT"/>
    <property type="match status" value="1"/>
</dbReference>
<reference evidence="2" key="2">
    <citation type="submission" date="2020-09" db="EMBL/GenBank/DDBJ databases">
        <authorList>
            <person name="Sun Q."/>
            <person name="Kim S."/>
        </authorList>
    </citation>
    <scope>NUCLEOTIDE SEQUENCE</scope>
    <source>
        <strain evidence="2">KCTC 12870</strain>
    </source>
</reference>
<reference evidence="2" key="1">
    <citation type="journal article" date="2014" name="Int. J. Syst. Evol. Microbiol.">
        <title>Complete genome sequence of Corynebacterium casei LMG S-19264T (=DSM 44701T), isolated from a smear-ripened cheese.</title>
        <authorList>
            <consortium name="US DOE Joint Genome Institute (JGI-PGF)"/>
            <person name="Walter F."/>
            <person name="Albersmeier A."/>
            <person name="Kalinowski J."/>
            <person name="Ruckert C."/>
        </authorList>
    </citation>
    <scope>NUCLEOTIDE SEQUENCE</scope>
    <source>
        <strain evidence="2">KCTC 12870</strain>
    </source>
</reference>
<organism evidence="2 3">
    <name type="scientific">Cerasicoccus arenae</name>
    <dbReference type="NCBI Taxonomy" id="424488"/>
    <lineage>
        <taxon>Bacteria</taxon>
        <taxon>Pseudomonadati</taxon>
        <taxon>Verrucomicrobiota</taxon>
        <taxon>Opitutia</taxon>
        <taxon>Puniceicoccales</taxon>
        <taxon>Cerasicoccaceae</taxon>
        <taxon>Cerasicoccus</taxon>
    </lineage>
</organism>
<sequence>MVTIGSQEGWRPDAYELATELAIPIDEAAALNKFNKAKKVVPDGCFIAGTLVSTPDGFVEIQDLESGDLVYAYNFETGEVVEREVLETINNFTYYWIDVEIAAGTIVATRFHCFWVESENDWLYAIDLKPGMVVRLADGGLAEIEGTTMHELSQPEDTFNLEVAVDHNYFVGINSILVHNGDENGNSKKSEKPQHRYVIRDTQVQNPAGGSDAVKTGVSGTELNQNGTSGQANRQVNQFNKQEGVGRFQAEVVEKNVTGSDGQTSREKILASEQKAATELKEEGNSMSKHVRPKPGC</sequence>
<dbReference type="EMBL" id="BMXG01000051">
    <property type="protein sequence ID" value="GHC14404.1"/>
    <property type="molecule type" value="Genomic_DNA"/>
</dbReference>
<feature type="compositionally biased region" description="Basic and acidic residues" evidence="1">
    <location>
        <begin position="264"/>
        <end position="284"/>
    </location>
</feature>
<evidence type="ECO:0000313" key="3">
    <source>
        <dbReference type="Proteomes" id="UP000642829"/>
    </source>
</evidence>
<evidence type="ECO:0000256" key="1">
    <source>
        <dbReference type="SAM" id="MobiDB-lite"/>
    </source>
</evidence>
<protein>
    <recommendedName>
        <fullName evidence="4">Intein C-terminal splicing domain-containing protein</fullName>
    </recommendedName>
</protein>
<feature type="region of interest" description="Disordered" evidence="1">
    <location>
        <begin position="257"/>
        <end position="297"/>
    </location>
</feature>